<comment type="catalytic activity">
    <reaction evidence="8 11">
        <text>ITP + H2O = IDP + phosphate + H(+)</text>
        <dbReference type="Rhea" id="RHEA:28330"/>
        <dbReference type="ChEBI" id="CHEBI:15377"/>
        <dbReference type="ChEBI" id="CHEBI:15378"/>
        <dbReference type="ChEBI" id="CHEBI:43474"/>
        <dbReference type="ChEBI" id="CHEBI:58280"/>
        <dbReference type="ChEBI" id="CHEBI:61402"/>
        <dbReference type="EC" id="3.6.1.73"/>
    </reaction>
</comment>
<keyword evidence="6 11" id="KW-0546">Nucleotide metabolism</keyword>
<dbReference type="Pfam" id="PF01931">
    <property type="entry name" value="NTPase_I-T"/>
    <property type="match status" value="1"/>
</dbReference>
<dbReference type="PANTHER" id="PTHR34699:SF2">
    <property type="entry name" value="NON-CANONICAL PURINE NTP PHOSPHATASE_PRRC1 DOMAIN-CONTAINING PROTEIN"/>
    <property type="match status" value="1"/>
</dbReference>
<dbReference type="NCBIfam" id="TIGR00258">
    <property type="entry name" value="inosine/xanthosine triphosphatase"/>
    <property type="match status" value="1"/>
</dbReference>
<dbReference type="SUPFAM" id="SSF52972">
    <property type="entry name" value="ITPase-like"/>
    <property type="match status" value="1"/>
</dbReference>
<protein>
    <recommendedName>
        <fullName evidence="11">Probable inosine/xanthosine triphosphatase</fullName>
        <shortName evidence="11">ITPase/XTPase</shortName>
        <ecNumber evidence="11">3.6.1.73</ecNumber>
    </recommendedName>
    <alternativeName>
        <fullName evidence="11">Non-canonical purine NTP phosphatase</fullName>
    </alternativeName>
    <alternativeName>
        <fullName evidence="11">Non-standard purine NTP phosphatase</fullName>
    </alternativeName>
    <alternativeName>
        <fullName evidence="11">Nucleoside-triphosphate phosphatase</fullName>
        <shortName evidence="11">NTPase</shortName>
    </alternativeName>
</protein>
<evidence type="ECO:0000256" key="8">
    <source>
        <dbReference type="ARBA" id="ARBA00048174"/>
    </source>
</evidence>
<evidence type="ECO:0000256" key="5">
    <source>
        <dbReference type="ARBA" id="ARBA00022842"/>
    </source>
</evidence>
<dbReference type="GO" id="GO:0006772">
    <property type="term" value="P:thiamine metabolic process"/>
    <property type="evidence" value="ECO:0007669"/>
    <property type="project" value="TreeGrafter"/>
</dbReference>
<evidence type="ECO:0000259" key="12">
    <source>
        <dbReference type="Pfam" id="PF01931"/>
    </source>
</evidence>
<comment type="caution">
    <text evidence="13">The sequence shown here is derived from an EMBL/GenBank/DDBJ whole genome shotgun (WGS) entry which is preliminary data.</text>
</comment>
<dbReference type="GO" id="GO:0009117">
    <property type="term" value="P:nucleotide metabolic process"/>
    <property type="evidence" value="ECO:0007669"/>
    <property type="project" value="UniProtKB-KW"/>
</dbReference>
<reference evidence="13" key="1">
    <citation type="journal article" date="2014" name="Int. J. Syst. Evol. Microbiol.">
        <title>Complete genome sequence of Corynebacterium casei LMG S-19264T (=DSM 44701T), isolated from a smear-ripened cheese.</title>
        <authorList>
            <consortium name="US DOE Joint Genome Institute (JGI-PGF)"/>
            <person name="Walter F."/>
            <person name="Albersmeier A."/>
            <person name="Kalinowski J."/>
            <person name="Ruckert C."/>
        </authorList>
    </citation>
    <scope>NUCLEOTIDE SEQUENCE</scope>
    <source>
        <strain evidence="13">KCTC 23224</strain>
    </source>
</reference>
<dbReference type="InterPro" id="IPR029001">
    <property type="entry name" value="ITPase-like_fam"/>
</dbReference>
<dbReference type="InterPro" id="IPR002786">
    <property type="entry name" value="Non_canon_purine_NTPase"/>
</dbReference>
<evidence type="ECO:0000313" key="14">
    <source>
        <dbReference type="Proteomes" id="UP000642809"/>
    </source>
</evidence>
<comment type="caution">
    <text evidence="11">Lacks conserved residue(s) required for the propagation of feature annotation.</text>
</comment>
<dbReference type="Proteomes" id="UP000642809">
    <property type="component" value="Unassembled WGS sequence"/>
</dbReference>
<dbReference type="InterPro" id="IPR050299">
    <property type="entry name" value="YjjX_NTPase"/>
</dbReference>
<evidence type="ECO:0000256" key="11">
    <source>
        <dbReference type="HAMAP-Rule" id="MF_00648"/>
    </source>
</evidence>
<proteinExistence type="inferred from homology"/>
<dbReference type="AlphaFoldDB" id="A0A8J3G6R9"/>
<evidence type="ECO:0000256" key="4">
    <source>
        <dbReference type="ARBA" id="ARBA00022801"/>
    </source>
</evidence>
<keyword evidence="4 11" id="KW-0378">Hydrolase</keyword>
<comment type="cofactor">
    <cofactor evidence="1">
        <name>Mn(2+)</name>
        <dbReference type="ChEBI" id="CHEBI:29035"/>
    </cofactor>
</comment>
<keyword evidence="7 11" id="KW-0464">Manganese</keyword>
<sequence length="189" mass="20701">MAFPKRKNIQSEKRQFLIIVGSKNPVKISCTDSAFHQAFDDAFLIEGLNVGSGVSNQPVGDQETYQGALNRAVNSKAVFPEADYWVGIEGGIEEIGDEMQAFAWVVIIDKSGKIGKAKTATFFLPPAITALVKGGMELGEADDQFFQRENSKTGNGAVGILTHERIDRKNYYTPAVILALIPFLNPEIY</sequence>
<evidence type="ECO:0000256" key="10">
    <source>
        <dbReference type="ARBA" id="ARBA00060855"/>
    </source>
</evidence>
<comment type="cofactor">
    <cofactor evidence="11">
        <name>Mg(2+)</name>
        <dbReference type="ChEBI" id="CHEBI:18420"/>
    </cofactor>
    <cofactor evidence="11">
        <name>Mn(2+)</name>
        <dbReference type="ChEBI" id="CHEBI:29035"/>
    </cofactor>
    <text evidence="11">Binds 1 divalent metal cation per subunit; can use either Mg(2+) or Mn(2+).</text>
</comment>
<dbReference type="GO" id="GO:0000166">
    <property type="term" value="F:nucleotide binding"/>
    <property type="evidence" value="ECO:0007669"/>
    <property type="project" value="UniProtKB-KW"/>
</dbReference>
<keyword evidence="3 11" id="KW-0547">Nucleotide-binding</keyword>
<keyword evidence="14" id="KW-1185">Reference proteome</keyword>
<evidence type="ECO:0000313" key="13">
    <source>
        <dbReference type="EMBL" id="GHB46347.1"/>
    </source>
</evidence>
<evidence type="ECO:0000256" key="7">
    <source>
        <dbReference type="ARBA" id="ARBA00023211"/>
    </source>
</evidence>
<evidence type="ECO:0000256" key="9">
    <source>
        <dbReference type="ARBA" id="ARBA00048781"/>
    </source>
</evidence>
<feature type="domain" description="Non-canonical purine NTP phosphatase/PRRC1" evidence="12">
    <location>
        <begin position="21"/>
        <end position="184"/>
    </location>
</feature>
<keyword evidence="2 11" id="KW-0479">Metal-binding</keyword>
<comment type="similarity">
    <text evidence="10 11">Belongs to the YjjX NTPase family.</text>
</comment>
<comment type="function">
    <text evidence="11">Phosphatase that hydrolyzes non-canonical purine nucleotides such as XTP and ITP to their respective diphosphate derivatives. Probably excludes non-canonical purines from DNA/RNA precursor pool, thus preventing their incorporation into DNA/RNA and avoiding chromosomal lesions.</text>
</comment>
<evidence type="ECO:0000256" key="2">
    <source>
        <dbReference type="ARBA" id="ARBA00022723"/>
    </source>
</evidence>
<gene>
    <name evidence="13" type="ORF">GCM10008106_29120</name>
</gene>
<dbReference type="Gene3D" id="3.90.950.10">
    <property type="match status" value="1"/>
</dbReference>
<evidence type="ECO:0000256" key="3">
    <source>
        <dbReference type="ARBA" id="ARBA00022741"/>
    </source>
</evidence>
<dbReference type="NCBIfam" id="NF003459">
    <property type="entry name" value="PRK05074.1"/>
    <property type="match status" value="1"/>
</dbReference>
<evidence type="ECO:0000256" key="1">
    <source>
        <dbReference type="ARBA" id="ARBA00001936"/>
    </source>
</evidence>
<evidence type="ECO:0000256" key="6">
    <source>
        <dbReference type="ARBA" id="ARBA00023080"/>
    </source>
</evidence>
<dbReference type="FunFam" id="3.90.950.10:FF:000002">
    <property type="entry name" value="Inosine/xanthosine triphosphatase"/>
    <property type="match status" value="1"/>
</dbReference>
<dbReference type="GO" id="GO:0103023">
    <property type="term" value="F:ITPase activity"/>
    <property type="evidence" value="ECO:0007669"/>
    <property type="project" value="UniProtKB-EC"/>
</dbReference>
<dbReference type="EMBL" id="BMYF01000019">
    <property type="protein sequence ID" value="GHB46347.1"/>
    <property type="molecule type" value="Genomic_DNA"/>
</dbReference>
<keyword evidence="5 11" id="KW-0460">Magnesium</keyword>
<name>A0A8J3G6R9_9BACT</name>
<dbReference type="GO" id="GO:0046872">
    <property type="term" value="F:metal ion binding"/>
    <property type="evidence" value="ECO:0007669"/>
    <property type="project" value="UniProtKB-KW"/>
</dbReference>
<comment type="subunit">
    <text evidence="11">Homodimer.</text>
</comment>
<reference evidence="13" key="2">
    <citation type="submission" date="2020-09" db="EMBL/GenBank/DDBJ databases">
        <authorList>
            <person name="Sun Q."/>
            <person name="Kim S."/>
        </authorList>
    </citation>
    <scope>NUCLEOTIDE SEQUENCE</scope>
    <source>
        <strain evidence="13">KCTC 23224</strain>
    </source>
</reference>
<feature type="binding site" evidence="11">
    <location>
        <begin position="81"/>
        <end position="82"/>
    </location>
    <ligand>
        <name>substrate</name>
    </ligand>
</feature>
<accession>A0A8J3G6R9</accession>
<comment type="catalytic activity">
    <reaction evidence="9 11">
        <text>XTP + H2O = XDP + phosphate + H(+)</text>
        <dbReference type="Rhea" id="RHEA:28406"/>
        <dbReference type="ChEBI" id="CHEBI:15377"/>
        <dbReference type="ChEBI" id="CHEBI:15378"/>
        <dbReference type="ChEBI" id="CHEBI:43474"/>
        <dbReference type="ChEBI" id="CHEBI:59884"/>
        <dbReference type="ChEBI" id="CHEBI:61314"/>
        <dbReference type="EC" id="3.6.1.73"/>
    </reaction>
</comment>
<dbReference type="RefSeq" id="WP_189584182.1">
    <property type="nucleotide sequence ID" value="NZ_BMYF01000019.1"/>
</dbReference>
<feature type="binding site" evidence="11">
    <location>
        <position position="81"/>
    </location>
    <ligand>
        <name>Mg(2+)</name>
        <dbReference type="ChEBI" id="CHEBI:18420"/>
    </ligand>
</feature>
<organism evidence="13 14">
    <name type="scientific">Mongoliitalea lutea</name>
    <dbReference type="NCBI Taxonomy" id="849756"/>
    <lineage>
        <taxon>Bacteria</taxon>
        <taxon>Pseudomonadati</taxon>
        <taxon>Bacteroidota</taxon>
        <taxon>Cytophagia</taxon>
        <taxon>Cytophagales</taxon>
        <taxon>Cyclobacteriaceae</taxon>
        <taxon>Mongoliitalea</taxon>
    </lineage>
</organism>
<dbReference type="HAMAP" id="MF_00648">
    <property type="entry name" value="Non_canon_purine_NTPase_YjjX"/>
    <property type="match status" value="1"/>
</dbReference>
<dbReference type="InterPro" id="IPR026533">
    <property type="entry name" value="NTPase/PRRC1"/>
</dbReference>
<dbReference type="PANTHER" id="PTHR34699">
    <property type="match status" value="1"/>
</dbReference>
<dbReference type="EC" id="3.6.1.73" evidence="11"/>